<evidence type="ECO:0000259" key="3">
    <source>
        <dbReference type="Pfam" id="PF04909"/>
    </source>
</evidence>
<reference evidence="4" key="2">
    <citation type="submission" date="2020-09" db="EMBL/GenBank/DDBJ databases">
        <authorList>
            <person name="Sun Q."/>
            <person name="Ohkuma M."/>
        </authorList>
    </citation>
    <scope>NUCLEOTIDE SEQUENCE</scope>
    <source>
        <strain evidence="4">JCM 3086</strain>
    </source>
</reference>
<dbReference type="PANTHER" id="PTHR21240">
    <property type="entry name" value="2-AMINO-3-CARBOXYLMUCONATE-6-SEMIALDEHYDE DECARBOXYLASE"/>
    <property type="match status" value="1"/>
</dbReference>
<dbReference type="Proteomes" id="UP000657574">
    <property type="component" value="Unassembled WGS sequence"/>
</dbReference>
<organism evidence="4 5">
    <name type="scientific">Streptomyces brasiliensis</name>
    <dbReference type="NCBI Taxonomy" id="1954"/>
    <lineage>
        <taxon>Bacteria</taxon>
        <taxon>Bacillati</taxon>
        <taxon>Actinomycetota</taxon>
        <taxon>Actinomycetes</taxon>
        <taxon>Kitasatosporales</taxon>
        <taxon>Streptomycetaceae</taxon>
        <taxon>Streptomyces</taxon>
    </lineage>
</organism>
<accession>A0A917L452</accession>
<dbReference type="AlphaFoldDB" id="A0A917L452"/>
<dbReference type="SUPFAM" id="SSF51556">
    <property type="entry name" value="Metallo-dependent hydrolases"/>
    <property type="match status" value="1"/>
</dbReference>
<dbReference type="GO" id="GO:0005737">
    <property type="term" value="C:cytoplasm"/>
    <property type="evidence" value="ECO:0007669"/>
    <property type="project" value="TreeGrafter"/>
</dbReference>
<dbReference type="InterPro" id="IPR018228">
    <property type="entry name" value="DNase_TatD-rel_CS"/>
</dbReference>
<dbReference type="PANTHER" id="PTHR21240:SF28">
    <property type="entry name" value="ISO-OROTATE DECARBOXYLASE (EUROFUNG)"/>
    <property type="match status" value="1"/>
</dbReference>
<evidence type="ECO:0000313" key="4">
    <source>
        <dbReference type="EMBL" id="GGJ39798.1"/>
    </source>
</evidence>
<feature type="region of interest" description="Disordered" evidence="2">
    <location>
        <begin position="282"/>
        <end position="301"/>
    </location>
</feature>
<comment type="caution">
    <text evidence="4">The sequence shown here is derived from an EMBL/GenBank/DDBJ whole genome shotgun (WGS) entry which is preliminary data.</text>
</comment>
<evidence type="ECO:0000256" key="2">
    <source>
        <dbReference type="SAM" id="MobiDB-lite"/>
    </source>
</evidence>
<protein>
    <submittedName>
        <fullName evidence="4">4-oxalomesaconate hydratase</fullName>
    </submittedName>
</protein>
<dbReference type="InterPro" id="IPR032466">
    <property type="entry name" value="Metal_Hydrolase"/>
</dbReference>
<sequence length="338" mass="36987">MIIDAHAHLNAPAELYAYQASLLSSRGAHGNFGAGVSDAQLKERGEYTLGVMDSVGTDLQLISPRPFSCAHSAQPARIVHWWTDAVNDAIARQVSQFPGRLAGVAGLPQAYGESPQQWAAALERAVTEFGMVGCVLNPDPSEGTGDVAPLGDEWWYPLYDKLVELDVPALIHSGGCHNGRETYSEHFITEESIAILSLLNSEVFLRYPTLKIIVAHGGGSVPYQIGRWRAARAHQRLRQGQVLQESFDDSLRRLWFDTVLHHPLALELLLRTVGSDRVLFGTEKPGSGSAPDPQTGRDFDDIRPVIEGFDFLDAQQKRAVLSENALSVFRLPGVGRES</sequence>
<dbReference type="Gene3D" id="3.20.20.140">
    <property type="entry name" value="Metal-dependent hydrolases"/>
    <property type="match status" value="1"/>
</dbReference>
<dbReference type="GO" id="GO:0016831">
    <property type="term" value="F:carboxy-lyase activity"/>
    <property type="evidence" value="ECO:0007669"/>
    <property type="project" value="InterPro"/>
</dbReference>
<dbReference type="EMBL" id="BMQA01000024">
    <property type="protein sequence ID" value="GGJ39798.1"/>
    <property type="molecule type" value="Genomic_DNA"/>
</dbReference>
<dbReference type="GO" id="GO:0016787">
    <property type="term" value="F:hydrolase activity"/>
    <property type="evidence" value="ECO:0007669"/>
    <property type="project" value="InterPro"/>
</dbReference>
<dbReference type="GO" id="GO:0019748">
    <property type="term" value="P:secondary metabolic process"/>
    <property type="evidence" value="ECO:0007669"/>
    <property type="project" value="TreeGrafter"/>
</dbReference>
<feature type="domain" description="Amidohydrolase-related" evidence="3">
    <location>
        <begin position="3"/>
        <end position="331"/>
    </location>
</feature>
<dbReference type="InterPro" id="IPR032465">
    <property type="entry name" value="ACMSD"/>
</dbReference>
<gene>
    <name evidence="4" type="primary">fldW</name>
    <name evidence="4" type="ORF">GCM10010121_058650</name>
</gene>
<dbReference type="Pfam" id="PF04909">
    <property type="entry name" value="Amidohydro_2"/>
    <property type="match status" value="1"/>
</dbReference>
<evidence type="ECO:0000313" key="5">
    <source>
        <dbReference type="Proteomes" id="UP000657574"/>
    </source>
</evidence>
<dbReference type="RefSeq" id="WP_189314285.1">
    <property type="nucleotide sequence ID" value="NZ_BMQA01000024.1"/>
</dbReference>
<evidence type="ECO:0000256" key="1">
    <source>
        <dbReference type="ARBA" id="ARBA00023239"/>
    </source>
</evidence>
<keyword evidence="5" id="KW-1185">Reference proteome</keyword>
<keyword evidence="1" id="KW-0456">Lyase</keyword>
<name>A0A917L452_9ACTN</name>
<reference evidence="4" key="1">
    <citation type="journal article" date="2014" name="Int. J. Syst. Evol. Microbiol.">
        <title>Complete genome sequence of Corynebacterium casei LMG S-19264T (=DSM 44701T), isolated from a smear-ripened cheese.</title>
        <authorList>
            <consortium name="US DOE Joint Genome Institute (JGI-PGF)"/>
            <person name="Walter F."/>
            <person name="Albersmeier A."/>
            <person name="Kalinowski J."/>
            <person name="Ruckert C."/>
        </authorList>
    </citation>
    <scope>NUCLEOTIDE SEQUENCE</scope>
    <source>
        <strain evidence="4">JCM 3086</strain>
    </source>
</reference>
<dbReference type="InterPro" id="IPR006680">
    <property type="entry name" value="Amidohydro-rel"/>
</dbReference>
<dbReference type="PROSITE" id="PS01137">
    <property type="entry name" value="TATD_1"/>
    <property type="match status" value="1"/>
</dbReference>
<proteinExistence type="predicted"/>